<dbReference type="InterPro" id="IPR013786">
    <property type="entry name" value="AcylCoA_DH/ox_N"/>
</dbReference>
<comment type="cofactor">
    <cofactor evidence="1">
        <name>FAD</name>
        <dbReference type="ChEBI" id="CHEBI:57692"/>
    </cofactor>
</comment>
<dbReference type="SUPFAM" id="SSF56645">
    <property type="entry name" value="Acyl-CoA dehydrogenase NM domain-like"/>
    <property type="match status" value="1"/>
</dbReference>
<evidence type="ECO:0000259" key="9">
    <source>
        <dbReference type="Pfam" id="PF02771"/>
    </source>
</evidence>
<evidence type="ECO:0000256" key="4">
    <source>
        <dbReference type="ARBA" id="ARBA00022827"/>
    </source>
</evidence>
<feature type="domain" description="Acyl-CoA oxidase C-alpha1" evidence="10">
    <location>
        <begin position="306"/>
        <end position="467"/>
    </location>
</feature>
<gene>
    <name evidence="11" type="ORF">NF556_04240</name>
</gene>
<proteinExistence type="inferred from homology"/>
<dbReference type="Pfam" id="PF22924">
    <property type="entry name" value="ACOX_C_alpha1"/>
    <property type="match status" value="1"/>
</dbReference>
<dbReference type="Gene3D" id="1.20.140.10">
    <property type="entry name" value="Butyryl-CoA Dehydrogenase, subunit A, domain 3"/>
    <property type="match status" value="2"/>
</dbReference>
<organism evidence="11 12">
    <name type="scientific">Ornithinimicrobium faecis</name>
    <dbReference type="NCBI Taxonomy" id="2934158"/>
    <lineage>
        <taxon>Bacteria</taxon>
        <taxon>Bacillati</taxon>
        <taxon>Actinomycetota</taxon>
        <taxon>Actinomycetes</taxon>
        <taxon>Micrococcales</taxon>
        <taxon>Ornithinimicrobiaceae</taxon>
        <taxon>Ornithinimicrobium</taxon>
    </lineage>
</organism>
<dbReference type="EMBL" id="CP099489">
    <property type="protein sequence ID" value="USQ80870.1"/>
    <property type="molecule type" value="Genomic_DNA"/>
</dbReference>
<keyword evidence="3" id="KW-0285">Flavoprotein</keyword>
<protein>
    <submittedName>
        <fullName evidence="11">Acyl-CoA dehydrogenase family protein</fullName>
    </submittedName>
</protein>
<evidence type="ECO:0000259" key="7">
    <source>
        <dbReference type="Pfam" id="PF01756"/>
    </source>
</evidence>
<dbReference type="PANTHER" id="PTHR10909:SF378">
    <property type="entry name" value="ACYL-COENZYME A OXIDASE"/>
    <property type="match status" value="1"/>
</dbReference>
<dbReference type="InterPro" id="IPR002655">
    <property type="entry name" value="Acyl-CoA_oxidase_C"/>
</dbReference>
<dbReference type="InterPro" id="IPR006091">
    <property type="entry name" value="Acyl-CoA_Oxase/DH_mid-dom"/>
</dbReference>
<sequence>MTHTDAATSQETQNDNSTPESTQRVATGHESLTPLGAALRSAADGTYRDVRAEMRTMLIDEGLTRDPAMSVSEAREWTRTAIQGIADKGRGGAGFPTSVGGDGLLASSVVNFESISLADLSLTVKVGVHFGLFGGAIASLGTDEQLAQFVPSVISLELPGAYAMTEVGHGSNVQALETTITYDRESDELVVHSPTESATKTYIGNAAEDARMAVVYGQLEVAGESHGIHAVLVPVRDDAGAALPGVLIGDNGAKGGLDGVDNGTLRFEQVRVRRTMLLSRYGGVDESGAYVSPIENQNRRFFTMLGTLVRGRICVSGAGAQAGRKALSIATRYALQRRQFEAPGREDEVRLLDYLAHQRKLLPAIATAYALAFAQGDLVDTLQEVQSKPVGERDQKAQRELETRAAGMKAVSTRFANDIIQVCREACGGAGYMAENGLTELRRDADVFATFEGDNTVLLQLVAKGLLTNYKEMWGDLDMFGMVQAAVRTFTGTVIERAAARPAIERIMSTAQRRSDSDSVLDRSWHISMFEERERHVLDSLAQRMRTAGKDEDKAFEAFNSTQDHLLLAARTHIDRMVLESFVAGIDACEDEDAAQVLGTLCDLYALENLAGDRGWFQEHNLMSTSRAKAIVPAINQLCQELRPHALSLVEGMGVPEQLLGSAMLEG</sequence>
<dbReference type="Pfam" id="PF01756">
    <property type="entry name" value="ACOX"/>
    <property type="match status" value="1"/>
</dbReference>
<dbReference type="Pfam" id="PF02771">
    <property type="entry name" value="Acyl-CoA_dh_N"/>
    <property type="match status" value="1"/>
</dbReference>
<evidence type="ECO:0000313" key="11">
    <source>
        <dbReference type="EMBL" id="USQ80870.1"/>
    </source>
</evidence>
<accession>A0ABY4YXA9</accession>
<dbReference type="SUPFAM" id="SSF47203">
    <property type="entry name" value="Acyl-CoA dehydrogenase C-terminal domain-like"/>
    <property type="match status" value="2"/>
</dbReference>
<keyword evidence="4" id="KW-0274">FAD</keyword>
<name>A0ABY4YXA9_9MICO</name>
<dbReference type="RefSeq" id="WP_252594258.1">
    <property type="nucleotide sequence ID" value="NZ_CP099489.1"/>
</dbReference>
<dbReference type="InterPro" id="IPR046373">
    <property type="entry name" value="Acyl-CoA_Oxase/DH_mid-dom_sf"/>
</dbReference>
<evidence type="ECO:0000256" key="1">
    <source>
        <dbReference type="ARBA" id="ARBA00001974"/>
    </source>
</evidence>
<dbReference type="Gene3D" id="2.40.110.10">
    <property type="entry name" value="Butyryl-CoA Dehydrogenase, subunit A, domain 2"/>
    <property type="match status" value="1"/>
</dbReference>
<dbReference type="InterPro" id="IPR037069">
    <property type="entry name" value="AcylCoA_DH/ox_N_sf"/>
</dbReference>
<evidence type="ECO:0000256" key="3">
    <source>
        <dbReference type="ARBA" id="ARBA00022630"/>
    </source>
</evidence>
<dbReference type="InterPro" id="IPR012258">
    <property type="entry name" value="Acyl-CoA_oxidase"/>
</dbReference>
<evidence type="ECO:0000313" key="12">
    <source>
        <dbReference type="Proteomes" id="UP001056455"/>
    </source>
</evidence>
<dbReference type="InterPro" id="IPR055060">
    <property type="entry name" value="ACOX_C_alpha1"/>
</dbReference>
<evidence type="ECO:0000256" key="6">
    <source>
        <dbReference type="SAM" id="MobiDB-lite"/>
    </source>
</evidence>
<dbReference type="Gene3D" id="1.10.540.10">
    <property type="entry name" value="Acyl-CoA dehydrogenase/oxidase, N-terminal domain"/>
    <property type="match status" value="1"/>
</dbReference>
<evidence type="ECO:0000259" key="10">
    <source>
        <dbReference type="Pfam" id="PF22924"/>
    </source>
</evidence>
<reference evidence="11" key="1">
    <citation type="submission" date="2022-06" db="EMBL/GenBank/DDBJ databases">
        <title>Ornithinimicrobium HY1793.</title>
        <authorList>
            <person name="Huang Y."/>
        </authorList>
    </citation>
    <scope>NUCLEOTIDE SEQUENCE</scope>
    <source>
        <strain evidence="11">HY1793</strain>
    </source>
</reference>
<feature type="domain" description="Acyl-CoA dehydrogenase/oxidase N-terminal" evidence="9">
    <location>
        <begin position="50"/>
        <end position="156"/>
    </location>
</feature>
<comment type="similarity">
    <text evidence="2">Belongs to the acyl-CoA oxidase family.</text>
</comment>
<dbReference type="InterPro" id="IPR009100">
    <property type="entry name" value="AcylCoA_DH/oxidase_NM_dom_sf"/>
</dbReference>
<feature type="compositionally biased region" description="Polar residues" evidence="6">
    <location>
        <begin position="1"/>
        <end position="25"/>
    </location>
</feature>
<keyword evidence="12" id="KW-1185">Reference proteome</keyword>
<evidence type="ECO:0000259" key="8">
    <source>
        <dbReference type="Pfam" id="PF02770"/>
    </source>
</evidence>
<evidence type="ECO:0000256" key="5">
    <source>
        <dbReference type="ARBA" id="ARBA00023002"/>
    </source>
</evidence>
<feature type="domain" description="Acyl-CoA oxidase C-terminal" evidence="7">
    <location>
        <begin position="527"/>
        <end position="663"/>
    </location>
</feature>
<dbReference type="InterPro" id="IPR036250">
    <property type="entry name" value="AcylCo_DH-like_C"/>
</dbReference>
<evidence type="ECO:0000256" key="2">
    <source>
        <dbReference type="ARBA" id="ARBA00006288"/>
    </source>
</evidence>
<dbReference type="Pfam" id="PF02770">
    <property type="entry name" value="Acyl-CoA_dh_M"/>
    <property type="match status" value="1"/>
</dbReference>
<dbReference type="Proteomes" id="UP001056455">
    <property type="component" value="Chromosome"/>
</dbReference>
<dbReference type="PIRSF" id="PIRSF000168">
    <property type="entry name" value="Acyl-CoA_oxidase"/>
    <property type="match status" value="1"/>
</dbReference>
<keyword evidence="5" id="KW-0560">Oxidoreductase</keyword>
<feature type="domain" description="Acyl-CoA oxidase/dehydrogenase middle" evidence="8">
    <location>
        <begin position="161"/>
        <end position="270"/>
    </location>
</feature>
<feature type="region of interest" description="Disordered" evidence="6">
    <location>
        <begin position="1"/>
        <end position="37"/>
    </location>
</feature>
<dbReference type="PANTHER" id="PTHR10909">
    <property type="entry name" value="ELECTRON TRANSPORT OXIDOREDUCTASE"/>
    <property type="match status" value="1"/>
</dbReference>